<dbReference type="GO" id="GO:1901255">
    <property type="term" value="P:nucleotide-excision repair involved in interstrand cross-link repair"/>
    <property type="evidence" value="ECO:0007669"/>
    <property type="project" value="TreeGrafter"/>
</dbReference>
<dbReference type="GO" id="GO:0008270">
    <property type="term" value="F:zinc ion binding"/>
    <property type="evidence" value="ECO:0007669"/>
    <property type="project" value="UniProtKB-KW"/>
</dbReference>
<evidence type="ECO:0000313" key="14">
    <source>
        <dbReference type="Proteomes" id="UP000799536"/>
    </source>
</evidence>
<dbReference type="GO" id="GO:0000715">
    <property type="term" value="P:nucleotide-excision repair, DNA damage recognition"/>
    <property type="evidence" value="ECO:0007669"/>
    <property type="project" value="TreeGrafter"/>
</dbReference>
<keyword evidence="3" id="KW-0479">Metal-binding</keyword>
<organism evidence="13 14">
    <name type="scientific">Delitschia confertaspora ATCC 74209</name>
    <dbReference type="NCBI Taxonomy" id="1513339"/>
    <lineage>
        <taxon>Eukaryota</taxon>
        <taxon>Fungi</taxon>
        <taxon>Dikarya</taxon>
        <taxon>Ascomycota</taxon>
        <taxon>Pezizomycotina</taxon>
        <taxon>Dothideomycetes</taxon>
        <taxon>Pleosporomycetidae</taxon>
        <taxon>Pleosporales</taxon>
        <taxon>Delitschiaceae</taxon>
        <taxon>Delitschia</taxon>
    </lineage>
</organism>
<dbReference type="Gene3D" id="3.90.530.10">
    <property type="entry name" value="XPA C-terminal domain"/>
    <property type="match status" value="1"/>
</dbReference>
<dbReference type="OrthoDB" id="5368863at2759"/>
<dbReference type="NCBIfam" id="TIGR00598">
    <property type="entry name" value="rad14"/>
    <property type="match status" value="1"/>
</dbReference>
<evidence type="ECO:0000256" key="1">
    <source>
        <dbReference type="ARBA" id="ARBA00004123"/>
    </source>
</evidence>
<evidence type="ECO:0000256" key="11">
    <source>
        <dbReference type="SAM" id="MobiDB-lite"/>
    </source>
</evidence>
<keyword evidence="5" id="KW-0863">Zinc-finger</keyword>
<dbReference type="GO" id="GO:0006284">
    <property type="term" value="P:base-excision repair"/>
    <property type="evidence" value="ECO:0007669"/>
    <property type="project" value="TreeGrafter"/>
</dbReference>
<keyword evidence="8" id="KW-0234">DNA repair</keyword>
<keyword evidence="4" id="KW-0227">DNA damage</keyword>
<feature type="region of interest" description="Disordered" evidence="11">
    <location>
        <begin position="1"/>
        <end position="99"/>
    </location>
</feature>
<evidence type="ECO:0000256" key="10">
    <source>
        <dbReference type="ARBA" id="ARBA00072989"/>
    </source>
</evidence>
<proteinExistence type="inferred from homology"/>
<dbReference type="GO" id="GO:0003684">
    <property type="term" value="F:damaged DNA binding"/>
    <property type="evidence" value="ECO:0007669"/>
    <property type="project" value="InterPro"/>
</dbReference>
<dbReference type="CDD" id="cd21077">
    <property type="entry name" value="DBD_Rad14"/>
    <property type="match status" value="1"/>
</dbReference>
<accession>A0A9P4MTY0</accession>
<keyword evidence="7" id="KW-0238">DNA-binding</keyword>
<evidence type="ECO:0000259" key="12">
    <source>
        <dbReference type="Pfam" id="PF05181"/>
    </source>
</evidence>
<comment type="similarity">
    <text evidence="2">Belongs to the XPA family.</text>
</comment>
<dbReference type="GO" id="GO:0000110">
    <property type="term" value="C:nucleotide-excision repair factor 1 complex"/>
    <property type="evidence" value="ECO:0007669"/>
    <property type="project" value="TreeGrafter"/>
</dbReference>
<evidence type="ECO:0000256" key="4">
    <source>
        <dbReference type="ARBA" id="ARBA00022763"/>
    </source>
</evidence>
<dbReference type="Proteomes" id="UP000799536">
    <property type="component" value="Unassembled WGS sequence"/>
</dbReference>
<keyword evidence="9" id="KW-0539">Nucleus</keyword>
<name>A0A9P4MTY0_9PLEO</name>
<dbReference type="InterPro" id="IPR022656">
    <property type="entry name" value="XPA_C"/>
</dbReference>
<dbReference type="InterPro" id="IPR000465">
    <property type="entry name" value="XPA/RAD14"/>
</dbReference>
<dbReference type="InterPro" id="IPR009061">
    <property type="entry name" value="DNA-bd_dom_put_sf"/>
</dbReference>
<dbReference type="FunFam" id="3.90.530.10:FF:000003">
    <property type="entry name" value="Dna repair rad14 protein"/>
    <property type="match status" value="1"/>
</dbReference>
<evidence type="ECO:0000256" key="2">
    <source>
        <dbReference type="ARBA" id="ARBA00005548"/>
    </source>
</evidence>
<comment type="caution">
    <text evidence="13">The sequence shown here is derived from an EMBL/GenBank/DDBJ whole genome shotgun (WGS) entry which is preliminary data.</text>
</comment>
<evidence type="ECO:0000256" key="9">
    <source>
        <dbReference type="ARBA" id="ARBA00023242"/>
    </source>
</evidence>
<gene>
    <name evidence="13" type="ORF">GQ43DRAFT_385080</name>
</gene>
<feature type="domain" description="XPA C-terminal" evidence="12">
    <location>
        <begin position="247"/>
        <end position="297"/>
    </location>
</feature>
<sequence length="405" mass="46155">MSHSPSTPPRRTTRSGMLPPNPLTPERVRRMEEARLKAKAAAQNIPKPTPPPPIAGQKRAYSALNPTTVPQNQRNALGASPAKIPTMVAPKDDANTIRPAKNFGRSEYIEYDFSKMTDTKGGFLSTVDDPHNRAMWSEIRKEDQKPEGMSMAEWERERLRRKLRENRAGMYEPGISVLNVDREVELAEKEGQGGGEGEGEFKGKWGDGKRDIKGKCRECGSLEIDWKWQDVFGIGVCGACKEKVPDKYSLLTKTEAREDYLLTDPELKDEDILPHLERPNPHKQNWNNMQLFLRLQVEAFAFSPKKWGSPEALDEEYTKRQAISKERKEKKFKNKLEQLKKKTRVEAYKRARAGGDGAEVAFGERIRGYGDKHEHEWGRAVLDPESGMTRKRCEECGMEVEELEF</sequence>
<dbReference type="SUPFAM" id="SSF46955">
    <property type="entry name" value="Putative DNA-binding domain"/>
    <property type="match status" value="1"/>
</dbReference>
<protein>
    <recommendedName>
        <fullName evidence="10">DNA repair protein RAD14</fullName>
    </recommendedName>
</protein>
<evidence type="ECO:0000313" key="13">
    <source>
        <dbReference type="EMBL" id="KAF2205824.1"/>
    </source>
</evidence>
<comment type="subcellular location">
    <subcellularLocation>
        <location evidence="1">Nucleus</location>
    </subcellularLocation>
</comment>
<dbReference type="Pfam" id="PF05181">
    <property type="entry name" value="XPA_C"/>
    <property type="match status" value="1"/>
</dbReference>
<keyword evidence="14" id="KW-1185">Reference proteome</keyword>
<evidence type="ECO:0000256" key="8">
    <source>
        <dbReference type="ARBA" id="ARBA00023204"/>
    </source>
</evidence>
<dbReference type="PANTHER" id="PTHR10142:SF0">
    <property type="entry name" value="DNA REPAIR PROTEIN COMPLEMENTING XP-A CELLS"/>
    <property type="match status" value="1"/>
</dbReference>
<reference evidence="13" key="1">
    <citation type="journal article" date="2020" name="Stud. Mycol.">
        <title>101 Dothideomycetes genomes: a test case for predicting lifestyles and emergence of pathogens.</title>
        <authorList>
            <person name="Haridas S."/>
            <person name="Albert R."/>
            <person name="Binder M."/>
            <person name="Bloem J."/>
            <person name="Labutti K."/>
            <person name="Salamov A."/>
            <person name="Andreopoulos B."/>
            <person name="Baker S."/>
            <person name="Barry K."/>
            <person name="Bills G."/>
            <person name="Bluhm B."/>
            <person name="Cannon C."/>
            <person name="Castanera R."/>
            <person name="Culley D."/>
            <person name="Daum C."/>
            <person name="Ezra D."/>
            <person name="Gonzalez J."/>
            <person name="Henrissat B."/>
            <person name="Kuo A."/>
            <person name="Liang C."/>
            <person name="Lipzen A."/>
            <person name="Lutzoni F."/>
            <person name="Magnuson J."/>
            <person name="Mondo S."/>
            <person name="Nolan M."/>
            <person name="Ohm R."/>
            <person name="Pangilinan J."/>
            <person name="Park H.-J."/>
            <person name="Ramirez L."/>
            <person name="Alfaro M."/>
            <person name="Sun H."/>
            <person name="Tritt A."/>
            <person name="Yoshinaga Y."/>
            <person name="Zwiers L.-H."/>
            <person name="Turgeon B."/>
            <person name="Goodwin S."/>
            <person name="Spatafora J."/>
            <person name="Crous P."/>
            <person name="Grigoriev I."/>
        </authorList>
    </citation>
    <scope>NUCLEOTIDE SEQUENCE</scope>
    <source>
        <strain evidence="13">ATCC 74209</strain>
    </source>
</reference>
<evidence type="ECO:0000256" key="3">
    <source>
        <dbReference type="ARBA" id="ARBA00022723"/>
    </source>
</evidence>
<evidence type="ECO:0000256" key="7">
    <source>
        <dbReference type="ARBA" id="ARBA00023125"/>
    </source>
</evidence>
<keyword evidence="6" id="KW-0862">Zinc</keyword>
<feature type="compositionally biased region" description="Polar residues" evidence="11">
    <location>
        <begin position="64"/>
        <end position="75"/>
    </location>
</feature>
<dbReference type="GO" id="GO:0070914">
    <property type="term" value="P:UV-damage excision repair"/>
    <property type="evidence" value="ECO:0007669"/>
    <property type="project" value="TreeGrafter"/>
</dbReference>
<dbReference type="InterPro" id="IPR037129">
    <property type="entry name" value="XPA_sf"/>
</dbReference>
<dbReference type="PANTHER" id="PTHR10142">
    <property type="entry name" value="DNA REPAIR PROTEIN COMPLEMENTING XP-A CELLS"/>
    <property type="match status" value="1"/>
</dbReference>
<feature type="compositionally biased region" description="Basic and acidic residues" evidence="11">
    <location>
        <begin position="26"/>
        <end position="36"/>
    </location>
</feature>
<dbReference type="EMBL" id="ML993849">
    <property type="protein sequence ID" value="KAF2205824.1"/>
    <property type="molecule type" value="Genomic_DNA"/>
</dbReference>
<evidence type="ECO:0000256" key="5">
    <source>
        <dbReference type="ARBA" id="ARBA00022771"/>
    </source>
</evidence>
<dbReference type="AlphaFoldDB" id="A0A9P4MTY0"/>
<evidence type="ECO:0000256" key="6">
    <source>
        <dbReference type="ARBA" id="ARBA00022833"/>
    </source>
</evidence>